<protein>
    <submittedName>
        <fullName evidence="2">Uncharacterized protein</fullName>
    </submittedName>
</protein>
<dbReference type="EMBL" id="LAZR01049342">
    <property type="protein sequence ID" value="KKK89867.1"/>
    <property type="molecule type" value="Genomic_DNA"/>
</dbReference>
<evidence type="ECO:0000256" key="1">
    <source>
        <dbReference type="SAM" id="MobiDB-lite"/>
    </source>
</evidence>
<gene>
    <name evidence="2" type="ORF">LCGC14_2728810</name>
</gene>
<proteinExistence type="predicted"/>
<evidence type="ECO:0000313" key="2">
    <source>
        <dbReference type="EMBL" id="KKK89867.1"/>
    </source>
</evidence>
<comment type="caution">
    <text evidence="2">The sequence shown here is derived from an EMBL/GenBank/DDBJ whole genome shotgun (WGS) entry which is preliminary data.</text>
</comment>
<feature type="region of interest" description="Disordered" evidence="1">
    <location>
        <begin position="347"/>
        <end position="366"/>
    </location>
</feature>
<feature type="compositionally biased region" description="Polar residues" evidence="1">
    <location>
        <begin position="23"/>
        <end position="58"/>
    </location>
</feature>
<name>A0A0F8Z7Z7_9ZZZZ</name>
<reference evidence="2" key="1">
    <citation type="journal article" date="2015" name="Nature">
        <title>Complex archaea that bridge the gap between prokaryotes and eukaryotes.</title>
        <authorList>
            <person name="Spang A."/>
            <person name="Saw J.H."/>
            <person name="Jorgensen S.L."/>
            <person name="Zaremba-Niedzwiedzka K."/>
            <person name="Martijn J."/>
            <person name="Lind A.E."/>
            <person name="van Eijk R."/>
            <person name="Schleper C."/>
            <person name="Guy L."/>
            <person name="Ettema T.J."/>
        </authorList>
    </citation>
    <scope>NUCLEOTIDE SEQUENCE</scope>
</reference>
<feature type="region of interest" description="Disordered" evidence="1">
    <location>
        <begin position="1"/>
        <end position="58"/>
    </location>
</feature>
<feature type="non-terminal residue" evidence="2">
    <location>
        <position position="1"/>
    </location>
</feature>
<accession>A0A0F8Z7Z7</accession>
<sequence>QRGLASQLGAGRGSTLGGAGTANISQPPSTTFGPGNNLINRQFNPTASGRLQGTQGQANTAAGNVAGFQQGRFQGVAPGQAEAGISAGTFGQGADTAAARAGITQDLASLRGGPSRGELAQQTFSQLQEVGEPAFRKRLQNVGRKAAAFGRIGSGVTTSELGDVLQNRERDLDLARRGLATESAGLEIGDRFSQLGATRGAAGQLFGQDVTGAGVGLGLRGEARGERGARQQFGQQDFQNRLAQLGAISGLEGQQFGQERAGREELRGERGFQFGADQTAQDRRIQQRVLEEQFLNSQFNRNARDRDLFAGVGFNPSVTPNLNFQQQQAAGSLGNQAFNNQSAAAGAFRNLGRGGPPPGQLPVSNERFANTIERGVIPPPTRPITARQPRVP</sequence>
<dbReference type="AlphaFoldDB" id="A0A0F8Z7Z7"/>
<feature type="compositionally biased region" description="Gly residues" evidence="1">
    <location>
        <begin position="10"/>
        <end position="20"/>
    </location>
</feature>
<organism evidence="2">
    <name type="scientific">marine sediment metagenome</name>
    <dbReference type="NCBI Taxonomy" id="412755"/>
    <lineage>
        <taxon>unclassified sequences</taxon>
        <taxon>metagenomes</taxon>
        <taxon>ecological metagenomes</taxon>
    </lineage>
</organism>
<feature type="region of interest" description="Disordered" evidence="1">
    <location>
        <begin position="372"/>
        <end position="392"/>
    </location>
</feature>